<dbReference type="SMART" id="SM00014">
    <property type="entry name" value="acidPPc"/>
    <property type="match status" value="1"/>
</dbReference>
<accession>A0A109JP56</accession>
<gene>
    <name evidence="3" type="ORF">AS156_10070</name>
</gene>
<feature type="transmembrane region" description="Helical" evidence="1">
    <location>
        <begin position="136"/>
        <end position="153"/>
    </location>
</feature>
<name>A0A109JP56_9BRAD</name>
<comment type="caution">
    <text evidence="3">The sequence shown here is derived from an EMBL/GenBank/DDBJ whole genome shotgun (WGS) entry which is preliminary data.</text>
</comment>
<keyword evidence="4" id="KW-1185">Reference proteome</keyword>
<evidence type="ECO:0000313" key="3">
    <source>
        <dbReference type="EMBL" id="KWV52541.1"/>
    </source>
</evidence>
<proteinExistence type="predicted"/>
<evidence type="ECO:0000256" key="1">
    <source>
        <dbReference type="SAM" id="Phobius"/>
    </source>
</evidence>
<dbReference type="EMBL" id="LNCU01000082">
    <property type="protein sequence ID" value="KWV52541.1"/>
    <property type="molecule type" value="Genomic_DNA"/>
</dbReference>
<dbReference type="SUPFAM" id="SSF48317">
    <property type="entry name" value="Acid phosphatase/Vanadium-dependent haloperoxidase"/>
    <property type="match status" value="1"/>
</dbReference>
<dbReference type="InterPro" id="IPR000326">
    <property type="entry name" value="PAP2/HPO"/>
</dbReference>
<feature type="transmembrane region" description="Helical" evidence="1">
    <location>
        <begin position="6"/>
        <end position="24"/>
    </location>
</feature>
<feature type="domain" description="Phosphatidic acid phosphatase type 2/haloperoxidase" evidence="2">
    <location>
        <begin position="37"/>
        <end position="153"/>
    </location>
</feature>
<keyword evidence="1" id="KW-0812">Transmembrane</keyword>
<dbReference type="InterPro" id="IPR036938">
    <property type="entry name" value="PAP2/HPO_sf"/>
</dbReference>
<feature type="transmembrane region" description="Helical" evidence="1">
    <location>
        <begin position="36"/>
        <end position="58"/>
    </location>
</feature>
<protein>
    <recommendedName>
        <fullName evidence="2">Phosphatidic acid phosphatase type 2/haloperoxidase domain-containing protein</fullName>
    </recommendedName>
</protein>
<sequence>MSFVESQAVFKGALVTSLLWLAWFQRDPDQKLRRSLVISTLAATIVSLLLTKIIRFYLPFRLRPIHDPAAGFTLPYNVSTETLWNWSAFPSDTSAFEFALAVGVFMIWRRWGWLAILYSLVVISIPRIYLGYHYPSDIVVGALIGAVVTLIMGREKIRIPLSRRLLFWSDEYPGVFYCAFFLFTYEVAAVFENTRQILTAAWRLSRHSVW</sequence>
<dbReference type="Pfam" id="PF01569">
    <property type="entry name" value="PAP2"/>
    <property type="match status" value="1"/>
</dbReference>
<organism evidence="3 4">
    <name type="scientific">Bradyrhizobium macuxiense</name>
    <dbReference type="NCBI Taxonomy" id="1755647"/>
    <lineage>
        <taxon>Bacteria</taxon>
        <taxon>Pseudomonadati</taxon>
        <taxon>Pseudomonadota</taxon>
        <taxon>Alphaproteobacteria</taxon>
        <taxon>Hyphomicrobiales</taxon>
        <taxon>Nitrobacteraceae</taxon>
        <taxon>Bradyrhizobium</taxon>
    </lineage>
</organism>
<keyword evidence="1" id="KW-1133">Transmembrane helix</keyword>
<reference evidence="3 4" key="1">
    <citation type="submission" date="2015-11" db="EMBL/GenBank/DDBJ databases">
        <title>Draft Genome Sequence of the Strain BR 10303 (Bradyrhizobium sp.) isolated from nodules of Centrolobium paraense.</title>
        <authorList>
            <person name="Zelli J.E."/>
            <person name="Simoes-Araujo J.L."/>
            <person name="Barauna A.C."/>
            <person name="Silva K."/>
        </authorList>
    </citation>
    <scope>NUCLEOTIDE SEQUENCE [LARGE SCALE GENOMIC DNA]</scope>
    <source>
        <strain evidence="3 4">BR 10303</strain>
    </source>
</reference>
<evidence type="ECO:0000313" key="4">
    <source>
        <dbReference type="Proteomes" id="UP000057737"/>
    </source>
</evidence>
<feature type="transmembrane region" description="Helical" evidence="1">
    <location>
        <begin position="174"/>
        <end position="191"/>
    </location>
</feature>
<dbReference type="Gene3D" id="1.20.144.10">
    <property type="entry name" value="Phosphatidic acid phosphatase type 2/haloperoxidase"/>
    <property type="match status" value="1"/>
</dbReference>
<evidence type="ECO:0000259" key="2">
    <source>
        <dbReference type="SMART" id="SM00014"/>
    </source>
</evidence>
<feature type="transmembrane region" description="Helical" evidence="1">
    <location>
        <begin position="111"/>
        <end position="130"/>
    </location>
</feature>
<dbReference type="Proteomes" id="UP000057737">
    <property type="component" value="Unassembled WGS sequence"/>
</dbReference>
<dbReference type="AlphaFoldDB" id="A0A109JP56"/>
<keyword evidence="1" id="KW-0472">Membrane</keyword>